<organism evidence="2">
    <name type="scientific">marine sediment metagenome</name>
    <dbReference type="NCBI Taxonomy" id="412755"/>
    <lineage>
        <taxon>unclassified sequences</taxon>
        <taxon>metagenomes</taxon>
        <taxon>ecological metagenomes</taxon>
    </lineage>
</organism>
<feature type="transmembrane region" description="Helical" evidence="1">
    <location>
        <begin position="6"/>
        <end position="25"/>
    </location>
</feature>
<feature type="transmembrane region" description="Helical" evidence="1">
    <location>
        <begin position="62"/>
        <end position="87"/>
    </location>
</feature>
<evidence type="ECO:0000256" key="1">
    <source>
        <dbReference type="SAM" id="Phobius"/>
    </source>
</evidence>
<keyword evidence="1" id="KW-0812">Transmembrane</keyword>
<keyword evidence="1" id="KW-0472">Membrane</keyword>
<accession>A0A0F9NX16</accession>
<name>A0A0F9NX16_9ZZZZ</name>
<evidence type="ECO:0000313" key="2">
    <source>
        <dbReference type="EMBL" id="KKN24065.1"/>
    </source>
</evidence>
<comment type="caution">
    <text evidence="2">The sequence shown here is derived from an EMBL/GenBank/DDBJ whole genome shotgun (WGS) entry which is preliminary data.</text>
</comment>
<keyword evidence="1" id="KW-1133">Transmembrane helix</keyword>
<proteinExistence type="predicted"/>
<dbReference type="EMBL" id="LAZR01002912">
    <property type="protein sequence ID" value="KKN24065.1"/>
    <property type="molecule type" value="Genomic_DNA"/>
</dbReference>
<protein>
    <submittedName>
        <fullName evidence="2">Uncharacterized protein</fullName>
    </submittedName>
</protein>
<gene>
    <name evidence="2" type="ORF">LCGC14_0898640</name>
</gene>
<reference evidence="2" key="1">
    <citation type="journal article" date="2015" name="Nature">
        <title>Complex archaea that bridge the gap between prokaryotes and eukaryotes.</title>
        <authorList>
            <person name="Spang A."/>
            <person name="Saw J.H."/>
            <person name="Jorgensen S.L."/>
            <person name="Zaremba-Niedzwiedzka K."/>
            <person name="Martijn J."/>
            <person name="Lind A.E."/>
            <person name="van Eijk R."/>
            <person name="Schleper C."/>
            <person name="Guy L."/>
            <person name="Ettema T.J."/>
        </authorList>
    </citation>
    <scope>NUCLEOTIDE SEQUENCE</scope>
</reference>
<feature type="transmembrane region" description="Helical" evidence="1">
    <location>
        <begin position="32"/>
        <end position="50"/>
    </location>
</feature>
<dbReference type="AlphaFoldDB" id="A0A0F9NX16"/>
<sequence>MLRYLTKWILASLGFPLLVLFFGVTGIQMPTFLVNVTLLFWPSSIFLMALGEKESPLSQVLYIWSTSVVTNIAVYSVIGLAVYWFFFRVSESK</sequence>